<dbReference type="HOGENOM" id="CLU_745551_0_0_6"/>
<dbReference type="EMBL" id="LN681225">
    <property type="protein sequence ID" value="CEK10527.1"/>
    <property type="molecule type" value="Genomic_DNA"/>
</dbReference>
<feature type="transmembrane region" description="Helical" evidence="1">
    <location>
        <begin position="12"/>
        <end position="30"/>
    </location>
</feature>
<name>A0A0A8UTV6_LEGHA</name>
<dbReference type="PATRIC" id="fig|449.7.peg.701"/>
<keyword evidence="1" id="KW-1133">Transmembrane helix</keyword>
<dbReference type="KEGG" id="lha:LHA_1485"/>
<protein>
    <submittedName>
        <fullName evidence="2">Uncharacterized protein</fullName>
    </submittedName>
</protein>
<accession>A0A0A8UTV6</accession>
<gene>
    <name evidence="2" type="ORF">LHA_1485</name>
</gene>
<keyword evidence="1" id="KW-0812">Transmembrane</keyword>
<dbReference type="Proteomes" id="UP000032803">
    <property type="component" value="Chromosome I"/>
</dbReference>
<keyword evidence="1" id="KW-0472">Membrane</keyword>
<reference evidence="3" key="1">
    <citation type="submission" date="2014-09" db="EMBL/GenBank/DDBJ databases">
        <authorList>
            <person name="Gomez-Valero L."/>
        </authorList>
    </citation>
    <scope>NUCLEOTIDE SEQUENCE [LARGE SCALE GENOMIC DNA]</scope>
    <source>
        <strain evidence="3">ATCC35250</strain>
    </source>
</reference>
<sequence length="371" mass="41747">MKASEIVLFKNIVSLCLVNIIMSSGIIISTQSPLPNPQSFPCTGGTAYALNKATNLPIFKMHRNAQVHNEIERAQFGAIANNSIIYITGHGDETADSLGGQYLAANSIRAQHINWKIESYADLICSNANLKEGDHITIVLWACFGGAGSEESTAAQLGRHLKARNINSTIISSTAPLERFDGKYSRVEKEGDCLKFRTPTRAIRVFKFSEKPGFEEWHTNQDIYFDEKGCTLSLLTKEDAVKEAQTSRDLLHDVDRALKNSPYYRDSFGRDKTPEDYLREHGETFLLRKSNTPYPGYFTFSVTYKGSDNKYYNTRYVIDGKGNVFGVDAKTLELIPKSIEQGENWLSSITKYYQNITHSKEIPRQPQSLKK</sequence>
<evidence type="ECO:0000313" key="3">
    <source>
        <dbReference type="Proteomes" id="UP000032803"/>
    </source>
</evidence>
<evidence type="ECO:0000256" key="1">
    <source>
        <dbReference type="SAM" id="Phobius"/>
    </source>
</evidence>
<proteinExistence type="predicted"/>
<dbReference type="AlphaFoldDB" id="A0A0A8UTV6"/>
<evidence type="ECO:0000313" key="2">
    <source>
        <dbReference type="EMBL" id="CEK10527.1"/>
    </source>
</evidence>
<organism evidence="2 3">
    <name type="scientific">Legionella hackeliae</name>
    <dbReference type="NCBI Taxonomy" id="449"/>
    <lineage>
        <taxon>Bacteria</taxon>
        <taxon>Pseudomonadati</taxon>
        <taxon>Pseudomonadota</taxon>
        <taxon>Gammaproteobacteria</taxon>
        <taxon>Legionellales</taxon>
        <taxon>Legionellaceae</taxon>
        <taxon>Legionella</taxon>
    </lineage>
</organism>
<keyword evidence="3" id="KW-1185">Reference proteome</keyword>
<dbReference type="STRING" id="449.LHA_1485"/>